<evidence type="ECO:0000256" key="1">
    <source>
        <dbReference type="ARBA" id="ARBA00022723"/>
    </source>
</evidence>
<keyword evidence="3" id="KW-0862">Zinc</keyword>
<dbReference type="InterPro" id="IPR036443">
    <property type="entry name" value="Znf_RanBP2_sf"/>
</dbReference>
<feature type="region of interest" description="Disordered" evidence="5">
    <location>
        <begin position="243"/>
        <end position="284"/>
    </location>
</feature>
<sequence length="386" mass="44016">MARLGSGSLSGYRVLKCEALVRAPHKEKATALLERIAAQVEPIMRARRWTVKVFKEMCGNNPGLLGMNVNRGSKIFIRLRNGNNKSSNFKPYEELLDTMLHELCHMEIGPHSAKFYKLWDELRKDCDKLIAKNVSGCNDMLLPAFSGNGHRLGGEIFQNNSLHVRQLAREAAEKRLKIYCKPQSSSCSDSKYPVTLTREQLRERMRGAAEMRRQKICKMGGCMNILQGLNVVNLDDEDEDDDKVENLRKDKQRKTSLVDGDNHVQVNKTKLKKRDESESKSNQNLNRSEIIKSVWPCTLCTLFNDVSRMQCSACGTQRDMKNERTFEVFDPPAKVPKKSPIMKTNDKDDAVENKWSCSACTYKNSNNNVRCKICNYEKILAVIEIT</sequence>
<gene>
    <name evidence="8" type="ORF">ASTO00021_LOCUS10442</name>
</gene>
<accession>A0A7S3PIG6</accession>
<protein>
    <recommendedName>
        <fullName evidence="9">WLM domain-containing protein</fullName>
    </recommendedName>
</protein>
<evidence type="ECO:0000256" key="3">
    <source>
        <dbReference type="ARBA" id="ARBA00022833"/>
    </source>
</evidence>
<dbReference type="SUPFAM" id="SSF90209">
    <property type="entry name" value="Ran binding protein zinc finger-like"/>
    <property type="match status" value="2"/>
</dbReference>
<dbReference type="GO" id="GO:0008237">
    <property type="term" value="F:metallopeptidase activity"/>
    <property type="evidence" value="ECO:0007669"/>
    <property type="project" value="TreeGrafter"/>
</dbReference>
<keyword evidence="2 4" id="KW-0863">Zinc-finger</keyword>
<feature type="domain" description="RanBP2-type" evidence="6">
    <location>
        <begin position="291"/>
        <end position="320"/>
    </location>
</feature>
<dbReference type="GO" id="GO:0008270">
    <property type="term" value="F:zinc ion binding"/>
    <property type="evidence" value="ECO:0007669"/>
    <property type="project" value="UniProtKB-KW"/>
</dbReference>
<feature type="domain" description="WLM" evidence="7">
    <location>
        <begin position="5"/>
        <end position="177"/>
    </location>
</feature>
<evidence type="ECO:0008006" key="9">
    <source>
        <dbReference type="Google" id="ProtNLM"/>
    </source>
</evidence>
<evidence type="ECO:0000259" key="6">
    <source>
        <dbReference type="PROSITE" id="PS50199"/>
    </source>
</evidence>
<feature type="domain" description="RanBP2-type" evidence="6">
    <location>
        <begin position="351"/>
        <end position="380"/>
    </location>
</feature>
<dbReference type="GO" id="GO:0005634">
    <property type="term" value="C:nucleus"/>
    <property type="evidence" value="ECO:0007669"/>
    <property type="project" value="TreeGrafter"/>
</dbReference>
<dbReference type="PROSITE" id="PS51397">
    <property type="entry name" value="WLM"/>
    <property type="match status" value="1"/>
</dbReference>
<dbReference type="Pfam" id="PF00641">
    <property type="entry name" value="Zn_ribbon_RanBP"/>
    <property type="match status" value="1"/>
</dbReference>
<dbReference type="InterPro" id="IPR053000">
    <property type="entry name" value="WSS1-like_metalloprotease"/>
</dbReference>
<proteinExistence type="predicted"/>
<keyword evidence="1" id="KW-0479">Metal-binding</keyword>
<dbReference type="Pfam" id="PF08325">
    <property type="entry name" value="WLM"/>
    <property type="match status" value="1"/>
</dbReference>
<dbReference type="PROSITE" id="PS01358">
    <property type="entry name" value="ZF_RANBP2_1"/>
    <property type="match status" value="2"/>
</dbReference>
<evidence type="ECO:0000256" key="4">
    <source>
        <dbReference type="PROSITE-ProRule" id="PRU00322"/>
    </source>
</evidence>
<reference evidence="8" key="1">
    <citation type="submission" date="2021-01" db="EMBL/GenBank/DDBJ databases">
        <authorList>
            <person name="Corre E."/>
            <person name="Pelletier E."/>
            <person name="Niang G."/>
            <person name="Scheremetjew M."/>
            <person name="Finn R."/>
            <person name="Kale V."/>
            <person name="Holt S."/>
            <person name="Cochrane G."/>
            <person name="Meng A."/>
            <person name="Brown T."/>
            <person name="Cohen L."/>
        </authorList>
    </citation>
    <scope>NUCLEOTIDE SEQUENCE</scope>
    <source>
        <strain evidence="8">GSBS06</strain>
    </source>
</reference>
<dbReference type="SMART" id="SM00547">
    <property type="entry name" value="ZnF_RBZ"/>
    <property type="match status" value="2"/>
</dbReference>
<dbReference type="InterPro" id="IPR001876">
    <property type="entry name" value="Znf_RanBP2"/>
</dbReference>
<dbReference type="Gene3D" id="2.30.30.380">
    <property type="entry name" value="Zn-finger domain of Sec23/24"/>
    <property type="match status" value="2"/>
</dbReference>
<dbReference type="PANTHER" id="PTHR46622">
    <property type="entry name" value="DNA-DEPENDENT METALLOPROTEASE WSS1"/>
    <property type="match status" value="1"/>
</dbReference>
<dbReference type="PROSITE" id="PS50199">
    <property type="entry name" value="ZF_RANBP2_2"/>
    <property type="match status" value="2"/>
</dbReference>
<dbReference type="AlphaFoldDB" id="A0A7S3PIG6"/>
<dbReference type="GO" id="GO:0006281">
    <property type="term" value="P:DNA repair"/>
    <property type="evidence" value="ECO:0007669"/>
    <property type="project" value="TreeGrafter"/>
</dbReference>
<name>A0A7S3PIG6_9STRA</name>
<dbReference type="PANTHER" id="PTHR46622:SF1">
    <property type="entry name" value="DNA-DEPENDENT METALLOPROTEASE WSS1"/>
    <property type="match status" value="1"/>
</dbReference>
<dbReference type="EMBL" id="HBIN01013813">
    <property type="protein sequence ID" value="CAE0440308.1"/>
    <property type="molecule type" value="Transcribed_RNA"/>
</dbReference>
<evidence type="ECO:0000256" key="5">
    <source>
        <dbReference type="SAM" id="MobiDB-lite"/>
    </source>
</evidence>
<evidence type="ECO:0000259" key="7">
    <source>
        <dbReference type="PROSITE" id="PS51397"/>
    </source>
</evidence>
<dbReference type="InterPro" id="IPR013536">
    <property type="entry name" value="WLM_dom"/>
</dbReference>
<organism evidence="8">
    <name type="scientific">Aplanochytrium stocchinoi</name>
    <dbReference type="NCBI Taxonomy" id="215587"/>
    <lineage>
        <taxon>Eukaryota</taxon>
        <taxon>Sar</taxon>
        <taxon>Stramenopiles</taxon>
        <taxon>Bigyra</taxon>
        <taxon>Labyrinthulomycetes</taxon>
        <taxon>Thraustochytrida</taxon>
        <taxon>Thraustochytriidae</taxon>
        <taxon>Aplanochytrium</taxon>
    </lineage>
</organism>
<evidence type="ECO:0000256" key="2">
    <source>
        <dbReference type="ARBA" id="ARBA00022771"/>
    </source>
</evidence>
<evidence type="ECO:0000313" key="8">
    <source>
        <dbReference type="EMBL" id="CAE0440308.1"/>
    </source>
</evidence>